<dbReference type="SUPFAM" id="SSF51905">
    <property type="entry name" value="FAD/NAD(P)-binding domain"/>
    <property type="match status" value="1"/>
</dbReference>
<dbReference type="InterPro" id="IPR054420">
    <property type="entry name" value="RAE1_2_domI_C"/>
</dbReference>
<dbReference type="FunFam" id="3.50.50.60:FF:000108">
    <property type="entry name" value="Rab proteins geranylgeranyltransferase component A"/>
    <property type="match status" value="1"/>
</dbReference>
<name>A0A3P9KV46_ORYLA</name>
<dbReference type="GO" id="GO:0005829">
    <property type="term" value="C:cytosol"/>
    <property type="evidence" value="ECO:0007669"/>
    <property type="project" value="UniProtKB-SubCell"/>
</dbReference>
<evidence type="ECO:0000256" key="5">
    <source>
        <dbReference type="PIRNR" id="PIRNR016550"/>
    </source>
</evidence>
<feature type="region of interest" description="Disordered" evidence="6">
    <location>
        <begin position="589"/>
        <end position="635"/>
    </location>
</feature>
<feature type="region of interest" description="Disordered" evidence="6">
    <location>
        <begin position="75"/>
        <end position="173"/>
    </location>
</feature>
<keyword evidence="3 5" id="KW-0343">GTPase activation</keyword>
<evidence type="ECO:0000256" key="6">
    <source>
        <dbReference type="SAM" id="MobiDB-lite"/>
    </source>
</evidence>
<reference evidence="8 9" key="2">
    <citation type="submission" date="2017-04" db="EMBL/GenBank/DDBJ databases">
        <title>CpG methylation of centromeres and impact of large insertions on vertebrate speciation.</title>
        <authorList>
            <person name="Ichikawa K."/>
            <person name="Yoshimura J."/>
            <person name="Morishita S."/>
        </authorList>
    </citation>
    <scope>NUCLEOTIDE SEQUENCE</scope>
    <source>
        <strain evidence="8 9">HNI</strain>
    </source>
</reference>
<evidence type="ECO:0000313" key="9">
    <source>
        <dbReference type="Proteomes" id="UP000265180"/>
    </source>
</evidence>
<proteinExistence type="inferred from homology"/>
<dbReference type="PRINTS" id="PR00891">
    <property type="entry name" value="RABGDIREP"/>
</dbReference>
<evidence type="ECO:0000256" key="1">
    <source>
        <dbReference type="ARBA" id="ARBA00004514"/>
    </source>
</evidence>
<dbReference type="Gene3D" id="3.50.50.60">
    <property type="entry name" value="FAD/NAD(P)-binding domain"/>
    <property type="match status" value="2"/>
</dbReference>
<organism evidence="8 9">
    <name type="scientific">Oryzias latipes</name>
    <name type="common">Japanese rice fish</name>
    <name type="synonym">Japanese killifish</name>
    <dbReference type="NCBI Taxonomy" id="8090"/>
    <lineage>
        <taxon>Eukaryota</taxon>
        <taxon>Metazoa</taxon>
        <taxon>Chordata</taxon>
        <taxon>Craniata</taxon>
        <taxon>Vertebrata</taxon>
        <taxon>Euteleostomi</taxon>
        <taxon>Actinopterygii</taxon>
        <taxon>Neopterygii</taxon>
        <taxon>Teleostei</taxon>
        <taxon>Neoteleostei</taxon>
        <taxon>Acanthomorphata</taxon>
        <taxon>Ovalentaria</taxon>
        <taxon>Atherinomorphae</taxon>
        <taxon>Beloniformes</taxon>
        <taxon>Adrianichthyidae</taxon>
        <taxon>Oryziinae</taxon>
        <taxon>Oryzias</taxon>
    </lineage>
</organism>
<dbReference type="InterPro" id="IPR018203">
    <property type="entry name" value="GDP_dissociation_inhibitor"/>
</dbReference>
<sequence>MAAEDLPSEFDVVILGTGLAESVVAAACSRVGQRVLHLDRRSYYAANWASFTFNALLTWIQEQQVSSCLWASTPQVSPQSHLSEAEEESAEAEEESAEAEEESAEAEEESAEAEEESAEAEEESAEAEEESAEAEEESAEAEEESAEAEEKSAEAEEESAEAEEESAEAEVKEQVRKSCHVQQDQLVCQSSNVSTNHRPPTQRGRSLKKKINYAQLVKEGRRFNIDLVSKLLFSRGSLVDLLIRSNVSRYTEFKNVTRILTYHHGNLQQVPCSRADVFASRQLSVVEKRKLMRFLTSCIEETEMDQAYSNQPYSKYLQDQQLGENLQHFLLHSIAMVTEDTPTEAGLASTRHFLRSLGRYGNSPFLFPVYGLGEIPQCFCRMSAVFGGIYCLRHSVCCLIVDRDANRCKAVIDSRGQRISCSHFVVEDGYLGSRSSCLFVCRLLSRAILITDSSVLPSDSEQQVSMVTIPPGEVCQSAVKMVELCSSTMTCMPGTYLVHLTCQSVGSAFEDLSQLVTKMFQTPESQEPGRPTVLWSLYFNMADGSVPGVEGQGLPSNVHVCSGPEGSLDHEHSIKQAELIFQRILPDEEFCPPAPNPEDIIYDGESPTPSAEEDSVKEAGQQEESGGDLNSQLDQ</sequence>
<dbReference type="GO" id="GO:0005092">
    <property type="term" value="F:GDP-dissociation inhibitor activity"/>
    <property type="evidence" value="ECO:0007669"/>
    <property type="project" value="InterPro"/>
</dbReference>
<evidence type="ECO:0000256" key="4">
    <source>
        <dbReference type="ARBA" id="ARBA00022490"/>
    </source>
</evidence>
<feature type="domain" description="RAE1/2" evidence="7">
    <location>
        <begin position="444"/>
        <end position="565"/>
    </location>
</feature>
<comment type="similarity">
    <text evidence="2 5">Belongs to the Rab GDI family.</text>
</comment>
<dbReference type="Ensembl" id="ENSORLT00020032171.1">
    <property type="protein sequence ID" value="ENSORLP00020012329.1"/>
    <property type="gene ID" value="ENSORLG00020013296.1"/>
</dbReference>
<dbReference type="SUPFAM" id="SSF54373">
    <property type="entry name" value="FAD-linked reductases, C-terminal domain"/>
    <property type="match status" value="1"/>
</dbReference>
<dbReference type="Gene3D" id="3.30.519.10">
    <property type="entry name" value="Guanine Nucleotide Dissociation Inhibitor, domain 2"/>
    <property type="match status" value="1"/>
</dbReference>
<feature type="compositionally biased region" description="Acidic residues" evidence="6">
    <location>
        <begin position="85"/>
        <end position="147"/>
    </location>
</feature>
<dbReference type="InterPro" id="IPR036188">
    <property type="entry name" value="FAD/NAD-bd_sf"/>
</dbReference>
<feature type="compositionally biased region" description="Acidic residues" evidence="6">
    <location>
        <begin position="155"/>
        <end position="168"/>
    </location>
</feature>
<dbReference type="PRINTS" id="PR00893">
    <property type="entry name" value="RABESCORT"/>
</dbReference>
<dbReference type="GO" id="GO:0005096">
    <property type="term" value="F:GTPase activator activity"/>
    <property type="evidence" value="ECO:0007669"/>
    <property type="project" value="UniProtKB-UniRule"/>
</dbReference>
<reference key="1">
    <citation type="journal article" date="2007" name="Nature">
        <title>The medaka draft genome and insights into vertebrate genome evolution.</title>
        <authorList>
            <person name="Kasahara M."/>
            <person name="Naruse K."/>
            <person name="Sasaki S."/>
            <person name="Nakatani Y."/>
            <person name="Qu W."/>
            <person name="Ahsan B."/>
            <person name="Yamada T."/>
            <person name="Nagayasu Y."/>
            <person name="Doi K."/>
            <person name="Kasai Y."/>
            <person name="Jindo T."/>
            <person name="Kobayashi D."/>
            <person name="Shimada A."/>
            <person name="Toyoda A."/>
            <person name="Kuroki Y."/>
            <person name="Fujiyama A."/>
            <person name="Sasaki T."/>
            <person name="Shimizu A."/>
            <person name="Asakawa S."/>
            <person name="Shimizu N."/>
            <person name="Hashimoto S."/>
            <person name="Yang J."/>
            <person name="Lee Y."/>
            <person name="Matsushima K."/>
            <person name="Sugano S."/>
            <person name="Sakaizumi M."/>
            <person name="Narita T."/>
            <person name="Ohishi K."/>
            <person name="Haga S."/>
            <person name="Ohta F."/>
            <person name="Nomoto H."/>
            <person name="Nogata K."/>
            <person name="Morishita T."/>
            <person name="Endo T."/>
            <person name="Shin-I T."/>
            <person name="Takeda H."/>
            <person name="Morishita S."/>
            <person name="Kohara Y."/>
        </authorList>
    </citation>
    <scope>NUCLEOTIDE SEQUENCE [LARGE SCALE GENOMIC DNA]</scope>
    <source>
        <strain>Hd-rR</strain>
    </source>
</reference>
<dbReference type="PANTHER" id="PTHR11787:SF4">
    <property type="entry name" value="CHM, RAB ESCORT PROTEIN 1"/>
    <property type="match status" value="1"/>
</dbReference>
<dbReference type="GO" id="GO:0007264">
    <property type="term" value="P:small GTPase-mediated signal transduction"/>
    <property type="evidence" value="ECO:0007669"/>
    <property type="project" value="UniProtKB-UniRule"/>
</dbReference>
<dbReference type="Pfam" id="PF22603">
    <property type="entry name" value="RAE1_2_domI_C"/>
    <property type="match status" value="1"/>
</dbReference>
<dbReference type="Gene3D" id="1.10.405.10">
    <property type="entry name" value="Guanine Nucleotide Dissociation Inhibitor, domain 1"/>
    <property type="match status" value="1"/>
</dbReference>
<comment type="function">
    <text evidence="5">Substrate-binding subunit (component A) of the Rab geranylgeranyltransferase (GGTase) complex. Binds unprenylated Rab proteins and presents the substrate peptide to the catalytic component B. The component A is thought to be regenerated by transferring its prenylated Rab back to the donor membrane.</text>
</comment>
<dbReference type="AlphaFoldDB" id="A0A3P9KV46"/>
<evidence type="ECO:0000313" key="8">
    <source>
        <dbReference type="Ensembl" id="ENSORLP00020012329.1"/>
    </source>
</evidence>
<dbReference type="PIRSF" id="PIRSF016550">
    <property type="entry name" value="Rab_ger_ger_transf_A_euk"/>
    <property type="match status" value="1"/>
</dbReference>
<evidence type="ECO:0000256" key="2">
    <source>
        <dbReference type="ARBA" id="ARBA00005593"/>
    </source>
</evidence>
<dbReference type="InterPro" id="IPR001738">
    <property type="entry name" value="Rab_escort"/>
</dbReference>
<dbReference type="GO" id="GO:0005968">
    <property type="term" value="C:Rab-protein geranylgeranyltransferase complex"/>
    <property type="evidence" value="ECO:0007669"/>
    <property type="project" value="UniProtKB-UniRule"/>
</dbReference>
<accession>A0A3P9KV46</accession>
<evidence type="ECO:0000259" key="7">
    <source>
        <dbReference type="Pfam" id="PF22603"/>
    </source>
</evidence>
<keyword evidence="4 5" id="KW-0963">Cytoplasm</keyword>
<dbReference type="FunFam" id="1.10.405.10:FF:000003">
    <property type="entry name" value="Rab proteins geranylgeranyltransferase component A"/>
    <property type="match status" value="1"/>
</dbReference>
<reference evidence="8" key="3">
    <citation type="submission" date="2025-08" db="UniProtKB">
        <authorList>
            <consortium name="Ensembl"/>
        </authorList>
    </citation>
    <scope>IDENTIFICATION</scope>
    <source>
        <strain evidence="8">HNI</strain>
    </source>
</reference>
<dbReference type="PANTHER" id="PTHR11787">
    <property type="entry name" value="RAB GDP-DISSOCIATION INHIBITOR"/>
    <property type="match status" value="1"/>
</dbReference>
<feature type="compositionally biased region" description="Polar residues" evidence="6">
    <location>
        <begin position="622"/>
        <end position="635"/>
    </location>
</feature>
<dbReference type="Pfam" id="PF00996">
    <property type="entry name" value="GDI"/>
    <property type="match status" value="1"/>
</dbReference>
<dbReference type="GO" id="GO:0006886">
    <property type="term" value="P:intracellular protein transport"/>
    <property type="evidence" value="ECO:0007669"/>
    <property type="project" value="InterPro"/>
</dbReference>
<comment type="subcellular location">
    <subcellularLocation>
        <location evidence="1">Cytoplasm</location>
        <location evidence="1">Cytosol</location>
    </subcellularLocation>
</comment>
<reference evidence="8" key="4">
    <citation type="submission" date="2025-09" db="UniProtKB">
        <authorList>
            <consortium name="Ensembl"/>
        </authorList>
    </citation>
    <scope>IDENTIFICATION</scope>
    <source>
        <strain evidence="8">HNI</strain>
    </source>
</reference>
<dbReference type="Proteomes" id="UP000265180">
    <property type="component" value="Chromosome 14"/>
</dbReference>
<evidence type="ECO:0000256" key="3">
    <source>
        <dbReference type="ARBA" id="ARBA00022468"/>
    </source>
</evidence>
<protein>
    <recommendedName>
        <fullName evidence="5">Rab proteins geranylgeranyltransferase component A</fullName>
    </recommendedName>
</protein>